<proteinExistence type="predicted"/>
<dbReference type="Proteomes" id="UP001501175">
    <property type="component" value="Unassembled WGS sequence"/>
</dbReference>
<comment type="caution">
    <text evidence="1">The sequence shown here is derived from an EMBL/GenBank/DDBJ whole genome shotgun (WGS) entry which is preliminary data.</text>
</comment>
<keyword evidence="2" id="KW-1185">Reference proteome</keyword>
<accession>A0ABP8NIU3</accession>
<protein>
    <submittedName>
        <fullName evidence="1">Uncharacterized protein</fullName>
    </submittedName>
</protein>
<reference evidence="2" key="1">
    <citation type="journal article" date="2019" name="Int. J. Syst. Evol. Microbiol.">
        <title>The Global Catalogue of Microorganisms (GCM) 10K type strain sequencing project: providing services to taxonomists for standard genome sequencing and annotation.</title>
        <authorList>
            <consortium name="The Broad Institute Genomics Platform"/>
            <consortium name="The Broad Institute Genome Sequencing Center for Infectious Disease"/>
            <person name="Wu L."/>
            <person name="Ma J."/>
        </authorList>
    </citation>
    <scope>NUCLEOTIDE SEQUENCE [LARGE SCALE GENOMIC DNA]</scope>
    <source>
        <strain evidence="2">JCM 17927</strain>
    </source>
</reference>
<sequence length="52" mass="6084">MYFYQNDERYVITINLVNLILTISSLKISKEKSANIAFLFIKTERLVINSQS</sequence>
<evidence type="ECO:0000313" key="1">
    <source>
        <dbReference type="EMBL" id="GAA4467777.1"/>
    </source>
</evidence>
<organism evidence="1 2">
    <name type="scientific">Nibrella saemangeumensis</name>
    <dbReference type="NCBI Taxonomy" id="1084526"/>
    <lineage>
        <taxon>Bacteria</taxon>
        <taxon>Pseudomonadati</taxon>
        <taxon>Bacteroidota</taxon>
        <taxon>Cytophagia</taxon>
        <taxon>Cytophagales</taxon>
        <taxon>Spirosomataceae</taxon>
        <taxon>Nibrella</taxon>
    </lineage>
</organism>
<evidence type="ECO:0000313" key="2">
    <source>
        <dbReference type="Proteomes" id="UP001501175"/>
    </source>
</evidence>
<name>A0ABP8NIU3_9BACT</name>
<gene>
    <name evidence="1" type="ORF">GCM10023189_52040</name>
</gene>
<dbReference type="EMBL" id="BAABHD010000082">
    <property type="protein sequence ID" value="GAA4467777.1"/>
    <property type="molecule type" value="Genomic_DNA"/>
</dbReference>